<dbReference type="EMBL" id="JBJKFK010007463">
    <property type="protein sequence ID" value="KAL3307404.1"/>
    <property type="molecule type" value="Genomic_DNA"/>
</dbReference>
<name>A0ABD2PJP9_9PLAT</name>
<dbReference type="AlphaFoldDB" id="A0ABD2PJP9"/>
<accession>A0ABD2PJP9</accession>
<sequence length="66" mass="7654">MYLKLLRELSSAEYYRVLRKEFGINSARKMQACNNILDKLPNSCPKNELYSPTVIPYPPSLVEAIY</sequence>
<comment type="caution">
    <text evidence="1">The sequence shown here is derived from an EMBL/GenBank/DDBJ whole genome shotgun (WGS) entry which is preliminary data.</text>
</comment>
<protein>
    <submittedName>
        <fullName evidence="1">Uncharacterized protein</fullName>
    </submittedName>
</protein>
<organism evidence="1 2">
    <name type="scientific">Cichlidogyrus casuarinus</name>
    <dbReference type="NCBI Taxonomy" id="1844966"/>
    <lineage>
        <taxon>Eukaryota</taxon>
        <taxon>Metazoa</taxon>
        <taxon>Spiralia</taxon>
        <taxon>Lophotrochozoa</taxon>
        <taxon>Platyhelminthes</taxon>
        <taxon>Monogenea</taxon>
        <taxon>Monopisthocotylea</taxon>
        <taxon>Dactylogyridea</taxon>
        <taxon>Ancyrocephalidae</taxon>
        <taxon>Cichlidogyrus</taxon>
    </lineage>
</organism>
<keyword evidence="2" id="KW-1185">Reference proteome</keyword>
<gene>
    <name evidence="1" type="ORF">Ciccas_014081</name>
</gene>
<reference evidence="1 2" key="1">
    <citation type="submission" date="2024-11" db="EMBL/GenBank/DDBJ databases">
        <title>Adaptive evolution of stress response genes in parasites aligns with host niche diversity.</title>
        <authorList>
            <person name="Hahn C."/>
            <person name="Resl P."/>
        </authorList>
    </citation>
    <scope>NUCLEOTIDE SEQUENCE [LARGE SCALE GENOMIC DNA]</scope>
    <source>
        <strain evidence="1">EGGRZ-B1_66</strain>
        <tissue evidence="1">Body</tissue>
    </source>
</reference>
<dbReference type="Proteomes" id="UP001626550">
    <property type="component" value="Unassembled WGS sequence"/>
</dbReference>
<evidence type="ECO:0000313" key="2">
    <source>
        <dbReference type="Proteomes" id="UP001626550"/>
    </source>
</evidence>
<proteinExistence type="predicted"/>
<evidence type="ECO:0000313" key="1">
    <source>
        <dbReference type="EMBL" id="KAL3307404.1"/>
    </source>
</evidence>